<dbReference type="RefSeq" id="WP_073097303.1">
    <property type="nucleotide sequence ID" value="NZ_QOVL01000003.1"/>
</dbReference>
<evidence type="ECO:0000313" key="1">
    <source>
        <dbReference type="EMBL" id="RXG32557.1"/>
    </source>
</evidence>
<dbReference type="STRING" id="1122159.SAMN02745246_00795"/>
<dbReference type="AlphaFoldDB" id="A0A4Q0PPT8"/>
<gene>
    <name evidence="1" type="ORF">DSL99_881</name>
</gene>
<dbReference type="Proteomes" id="UP000290608">
    <property type="component" value="Unassembled WGS sequence"/>
</dbReference>
<dbReference type="EMBL" id="QOVL01000003">
    <property type="protein sequence ID" value="RXG32557.1"/>
    <property type="molecule type" value="Genomic_DNA"/>
</dbReference>
<name>A0A4Q0PPT8_9FLAO</name>
<reference evidence="1 2" key="1">
    <citation type="submission" date="2018-07" db="EMBL/GenBank/DDBJ databases">
        <title>Leeuwenhoekiella genomics.</title>
        <authorList>
            <person name="Tahon G."/>
            <person name="Willems A."/>
        </authorList>
    </citation>
    <scope>NUCLEOTIDE SEQUENCE [LARGE SCALE GENOMIC DNA]</scope>
    <source>
        <strain evidence="1 2">LMG 1345</strain>
    </source>
</reference>
<accession>A0A4Q0PPT8</accession>
<protein>
    <submittedName>
        <fullName evidence="1">Uncharacterized protein</fullName>
    </submittedName>
</protein>
<organism evidence="1 2">
    <name type="scientific">Leeuwenhoekiella marinoflava</name>
    <dbReference type="NCBI Taxonomy" id="988"/>
    <lineage>
        <taxon>Bacteria</taxon>
        <taxon>Pseudomonadati</taxon>
        <taxon>Bacteroidota</taxon>
        <taxon>Flavobacteriia</taxon>
        <taxon>Flavobacteriales</taxon>
        <taxon>Flavobacteriaceae</taxon>
        <taxon>Leeuwenhoekiella</taxon>
    </lineage>
</organism>
<sequence>MKNTKAIKLLNKLIDEVEQNGIITNTIVEDLQNLRPYAIEENRPLLAKTIRLVFEHIEAYQTFDIPIPEEEPIEGYEELLEEEEETTFVPAESLLYLLNLIAEPENKTNRLDLRSYVEALQEYAEEN</sequence>
<comment type="caution">
    <text evidence="1">The sequence shown here is derived from an EMBL/GenBank/DDBJ whole genome shotgun (WGS) entry which is preliminary data.</text>
</comment>
<proteinExistence type="predicted"/>
<evidence type="ECO:0000313" key="2">
    <source>
        <dbReference type="Proteomes" id="UP000290608"/>
    </source>
</evidence>